<dbReference type="PANTHER" id="PTHR21363">
    <property type="entry name" value="PREPHENATE DEHYDROGENASE"/>
    <property type="match status" value="1"/>
</dbReference>
<reference evidence="5" key="1">
    <citation type="submission" date="2016-06" db="EMBL/GenBank/DDBJ databases">
        <authorList>
            <person name="Sutton G."/>
            <person name="Brinkac L."/>
            <person name="Sanka R."/>
            <person name="Adams M."/>
            <person name="Lau E."/>
            <person name="Garcia-Basteiro A."/>
            <person name="Lopez-Varela E."/>
            <person name="Palencia S."/>
        </authorList>
    </citation>
    <scope>NUCLEOTIDE SEQUENCE [LARGE SCALE GENOMIC DNA]</scope>
    <source>
        <strain evidence="5">1274684.2</strain>
    </source>
</reference>
<dbReference type="GO" id="GO:0008977">
    <property type="term" value="F:prephenate dehydrogenase (NAD+) activity"/>
    <property type="evidence" value="ECO:0007669"/>
    <property type="project" value="InterPro"/>
</dbReference>
<dbReference type="InterPro" id="IPR036291">
    <property type="entry name" value="NAD(P)-bd_dom_sf"/>
</dbReference>
<dbReference type="GO" id="GO:0070403">
    <property type="term" value="F:NAD+ binding"/>
    <property type="evidence" value="ECO:0007669"/>
    <property type="project" value="InterPro"/>
</dbReference>
<dbReference type="InterPro" id="IPR003099">
    <property type="entry name" value="Prephen_DH"/>
</dbReference>
<dbReference type="PANTHER" id="PTHR21363:SF0">
    <property type="entry name" value="PREPHENATE DEHYDROGENASE [NADP(+)]"/>
    <property type="match status" value="1"/>
</dbReference>
<dbReference type="Pfam" id="PF02153">
    <property type="entry name" value="PDH_N"/>
    <property type="match status" value="1"/>
</dbReference>
<dbReference type="GO" id="GO:0004665">
    <property type="term" value="F:prephenate dehydrogenase (NADP+) activity"/>
    <property type="evidence" value="ECO:0007669"/>
    <property type="project" value="InterPro"/>
</dbReference>
<dbReference type="Gene3D" id="3.40.50.720">
    <property type="entry name" value="NAD(P)-binding Rossmann-like Domain"/>
    <property type="match status" value="1"/>
</dbReference>
<comment type="similarity">
    <text evidence="1">Belongs to the prephenate/arogenate dehydrogenase family.</text>
</comment>
<evidence type="ECO:0000256" key="2">
    <source>
        <dbReference type="ARBA" id="ARBA00023002"/>
    </source>
</evidence>
<evidence type="ECO:0000256" key="1">
    <source>
        <dbReference type="ARBA" id="ARBA00007964"/>
    </source>
</evidence>
<proteinExistence type="inferred from homology"/>
<sequence length="328" mass="33916">MCQPGEVVASAGKTPVCVLGLGLIGGSVLRAAAAAGREAFGYNRSADGMKSAVADGFDATTDLESALTRAAETEALIVLAVPVPALSMLLDHVRRLAPDNPLTDVTSVKQPVLDGVAAAGLQARFVGGHPMAGTAHSGWPAGHAELFEGAPWVISVDDHVDPTVFAEVLDLILDCGSVAVPARSEEHDAAAAAISHLPHLLAEALAVTAADVPLAFALAAGSFRDGTRVAGTAPDLVRAMCEANWLQLLPVLERAIALLADARDSLSAADSVAELVNHGHAARTRYDNFPRHEIVTVVVGENDWRRELAAAGRAGGVIRSALPIRDSR</sequence>
<dbReference type="InterPro" id="IPR046825">
    <property type="entry name" value="PDH_C"/>
</dbReference>
<dbReference type="Proteomes" id="UP000093759">
    <property type="component" value="Unassembled WGS sequence"/>
</dbReference>
<keyword evidence="2" id="KW-0560">Oxidoreductase</keyword>
<organism evidence="4 5">
    <name type="scientific">Mycolicibacter sinensis (strain JDM601)</name>
    <name type="common">Mycobacterium sinense</name>
    <dbReference type="NCBI Taxonomy" id="875328"/>
    <lineage>
        <taxon>Bacteria</taxon>
        <taxon>Bacillati</taxon>
        <taxon>Actinomycetota</taxon>
        <taxon>Actinomycetes</taxon>
        <taxon>Mycobacteriales</taxon>
        <taxon>Mycobacteriaceae</taxon>
        <taxon>Mycolicibacter</taxon>
    </lineage>
</organism>
<gene>
    <name evidence="4" type="ORF">A5648_02090</name>
</gene>
<dbReference type="InterPro" id="IPR046826">
    <property type="entry name" value="PDH_N"/>
</dbReference>
<comment type="caution">
    <text evidence="4">The sequence shown here is derived from an EMBL/GenBank/DDBJ whole genome shotgun (WGS) entry which is preliminary data.</text>
</comment>
<dbReference type="Gene3D" id="1.10.3660.10">
    <property type="entry name" value="6-phosphogluconate dehydrogenase C-terminal like domain"/>
    <property type="match status" value="1"/>
</dbReference>
<evidence type="ECO:0000313" key="4">
    <source>
        <dbReference type="EMBL" id="OBK88217.1"/>
    </source>
</evidence>
<dbReference type="PROSITE" id="PS51176">
    <property type="entry name" value="PDH_ADH"/>
    <property type="match status" value="1"/>
</dbReference>
<dbReference type="SUPFAM" id="SSF51735">
    <property type="entry name" value="NAD(P)-binding Rossmann-fold domains"/>
    <property type="match status" value="1"/>
</dbReference>
<dbReference type="GO" id="GO:0006571">
    <property type="term" value="P:tyrosine biosynthetic process"/>
    <property type="evidence" value="ECO:0007669"/>
    <property type="project" value="InterPro"/>
</dbReference>
<protein>
    <submittedName>
        <fullName evidence="4">Prephenate dehydrogenase</fullName>
    </submittedName>
</protein>
<dbReference type="AlphaFoldDB" id="A0A1A3U0H9"/>
<dbReference type="InterPro" id="IPR050812">
    <property type="entry name" value="Preph/Arog_dehydrog"/>
</dbReference>
<dbReference type="SUPFAM" id="SSF48179">
    <property type="entry name" value="6-phosphogluconate dehydrogenase C-terminal domain-like"/>
    <property type="match status" value="1"/>
</dbReference>
<feature type="domain" description="Prephenate/arogenate dehydrogenase" evidence="3">
    <location>
        <begin position="14"/>
        <end position="297"/>
    </location>
</feature>
<name>A0A1A3U0H9_MYCSD</name>
<evidence type="ECO:0000259" key="3">
    <source>
        <dbReference type="PROSITE" id="PS51176"/>
    </source>
</evidence>
<dbReference type="NCBIfam" id="NF005108">
    <property type="entry name" value="PRK06545.1-6"/>
    <property type="match status" value="1"/>
</dbReference>
<dbReference type="Pfam" id="PF20463">
    <property type="entry name" value="PDH_C"/>
    <property type="match status" value="1"/>
</dbReference>
<dbReference type="EMBL" id="LZMF01000062">
    <property type="protein sequence ID" value="OBK88217.1"/>
    <property type="molecule type" value="Genomic_DNA"/>
</dbReference>
<evidence type="ECO:0000313" key="5">
    <source>
        <dbReference type="Proteomes" id="UP000093759"/>
    </source>
</evidence>
<accession>A0A1A3U0H9</accession>
<dbReference type="InterPro" id="IPR008927">
    <property type="entry name" value="6-PGluconate_DH-like_C_sf"/>
</dbReference>